<keyword evidence="2" id="KW-1185">Reference proteome</keyword>
<protein>
    <submittedName>
        <fullName evidence="1">Uncharacterized protein</fullName>
    </submittedName>
</protein>
<sequence>MPSAAASCRLPFPGGRDGDDCGFLVISGATFEWILLLLAFYGVGGGDDVDSAEDSWSRSVLCSLGIELLCSPWGGFFIRVGGFVDGGFTFRLGRSVLPRPYSVCLEPLVLFLKAVALRSAKQSSWRGGSGLLSRISCGFPMCGASFFIWPSGADGGGCRCEATLLQMMHRNAGLRKKMKDLCVILELCTGPFVKREALVPDICLF</sequence>
<name>A0A8T0MQU1_PANVG</name>
<evidence type="ECO:0000313" key="1">
    <source>
        <dbReference type="EMBL" id="KAG2539467.1"/>
    </source>
</evidence>
<dbReference type="Proteomes" id="UP000823388">
    <property type="component" value="Chromosome 9N"/>
</dbReference>
<accession>A0A8T0MQU1</accession>
<reference evidence="1" key="1">
    <citation type="submission" date="2020-05" db="EMBL/GenBank/DDBJ databases">
        <title>WGS assembly of Panicum virgatum.</title>
        <authorList>
            <person name="Lovell J.T."/>
            <person name="Jenkins J."/>
            <person name="Shu S."/>
            <person name="Juenger T.E."/>
            <person name="Schmutz J."/>
        </authorList>
    </citation>
    <scope>NUCLEOTIDE SEQUENCE</scope>
    <source>
        <strain evidence="1">AP13</strain>
    </source>
</reference>
<organism evidence="1 2">
    <name type="scientific">Panicum virgatum</name>
    <name type="common">Blackwell switchgrass</name>
    <dbReference type="NCBI Taxonomy" id="38727"/>
    <lineage>
        <taxon>Eukaryota</taxon>
        <taxon>Viridiplantae</taxon>
        <taxon>Streptophyta</taxon>
        <taxon>Embryophyta</taxon>
        <taxon>Tracheophyta</taxon>
        <taxon>Spermatophyta</taxon>
        <taxon>Magnoliopsida</taxon>
        <taxon>Liliopsida</taxon>
        <taxon>Poales</taxon>
        <taxon>Poaceae</taxon>
        <taxon>PACMAD clade</taxon>
        <taxon>Panicoideae</taxon>
        <taxon>Panicodae</taxon>
        <taxon>Paniceae</taxon>
        <taxon>Panicinae</taxon>
        <taxon>Panicum</taxon>
        <taxon>Panicum sect. Hiantes</taxon>
    </lineage>
</organism>
<dbReference type="EMBL" id="CM029054">
    <property type="protein sequence ID" value="KAG2539467.1"/>
    <property type="molecule type" value="Genomic_DNA"/>
</dbReference>
<evidence type="ECO:0000313" key="2">
    <source>
        <dbReference type="Proteomes" id="UP000823388"/>
    </source>
</evidence>
<comment type="caution">
    <text evidence="1">The sequence shown here is derived from an EMBL/GenBank/DDBJ whole genome shotgun (WGS) entry which is preliminary data.</text>
</comment>
<dbReference type="AlphaFoldDB" id="A0A8T0MQU1"/>
<gene>
    <name evidence="1" type="ORF">PVAP13_9NG482000</name>
</gene>
<proteinExistence type="predicted"/>